<dbReference type="SMART" id="SM00066">
    <property type="entry name" value="GAL4"/>
    <property type="match status" value="1"/>
</dbReference>
<dbReference type="Pfam" id="PF04082">
    <property type="entry name" value="Fungal_trans"/>
    <property type="match status" value="1"/>
</dbReference>
<comment type="caution">
    <text evidence="6">The sequence shown here is derived from an EMBL/GenBank/DDBJ whole genome shotgun (WGS) entry which is preliminary data.</text>
</comment>
<dbReference type="GO" id="GO:0005634">
    <property type="term" value="C:nucleus"/>
    <property type="evidence" value="ECO:0007669"/>
    <property type="project" value="UniProtKB-SubCell"/>
</dbReference>
<keyword evidence="7" id="KW-1185">Reference proteome</keyword>
<dbReference type="PROSITE" id="PS00463">
    <property type="entry name" value="ZN2_CY6_FUNGAL_1"/>
    <property type="match status" value="1"/>
</dbReference>
<dbReference type="PANTHER" id="PTHR31001:SF57">
    <property type="entry name" value="ZN(II)2CYS6 TRANSCRIPTION FACTOR (EUROFUNG)"/>
    <property type="match status" value="1"/>
</dbReference>
<dbReference type="CDD" id="cd12148">
    <property type="entry name" value="fungal_TF_MHR"/>
    <property type="match status" value="1"/>
</dbReference>
<comment type="subcellular location">
    <subcellularLocation>
        <location evidence="1">Nucleus</location>
    </subcellularLocation>
</comment>
<dbReference type="GO" id="GO:0008270">
    <property type="term" value="F:zinc ion binding"/>
    <property type="evidence" value="ECO:0007669"/>
    <property type="project" value="InterPro"/>
</dbReference>
<dbReference type="CDD" id="cd00067">
    <property type="entry name" value="GAL4"/>
    <property type="match status" value="1"/>
</dbReference>
<dbReference type="GO" id="GO:0003677">
    <property type="term" value="F:DNA binding"/>
    <property type="evidence" value="ECO:0007669"/>
    <property type="project" value="InterPro"/>
</dbReference>
<evidence type="ECO:0000256" key="3">
    <source>
        <dbReference type="ARBA" id="ARBA00023242"/>
    </source>
</evidence>
<keyword evidence="3" id="KW-0539">Nucleus</keyword>
<feature type="domain" description="Zn(2)-C6 fungal-type" evidence="5">
    <location>
        <begin position="39"/>
        <end position="68"/>
    </location>
</feature>
<dbReference type="PROSITE" id="PS50048">
    <property type="entry name" value="ZN2_CY6_FUNGAL_2"/>
    <property type="match status" value="1"/>
</dbReference>
<dbReference type="SMART" id="SM00906">
    <property type="entry name" value="Fungal_trans"/>
    <property type="match status" value="1"/>
</dbReference>
<dbReference type="InterPro" id="IPR036864">
    <property type="entry name" value="Zn2-C6_fun-type_DNA-bd_sf"/>
</dbReference>
<feature type="compositionally biased region" description="Low complexity" evidence="4">
    <location>
        <begin position="15"/>
        <end position="34"/>
    </location>
</feature>
<evidence type="ECO:0000256" key="4">
    <source>
        <dbReference type="SAM" id="MobiDB-lite"/>
    </source>
</evidence>
<evidence type="ECO:0000313" key="6">
    <source>
        <dbReference type="EMBL" id="CAI6097192.1"/>
    </source>
</evidence>
<dbReference type="SUPFAM" id="SSF57701">
    <property type="entry name" value="Zn2/Cys6 DNA-binding domain"/>
    <property type="match status" value="1"/>
</dbReference>
<dbReference type="Pfam" id="PF00172">
    <property type="entry name" value="Zn_clus"/>
    <property type="match status" value="1"/>
</dbReference>
<evidence type="ECO:0000256" key="1">
    <source>
        <dbReference type="ARBA" id="ARBA00004123"/>
    </source>
</evidence>
<dbReference type="Proteomes" id="UP001160390">
    <property type="component" value="Unassembled WGS sequence"/>
</dbReference>
<dbReference type="InterPro" id="IPR001138">
    <property type="entry name" value="Zn2Cys6_DnaBD"/>
</dbReference>
<evidence type="ECO:0000259" key="5">
    <source>
        <dbReference type="PROSITE" id="PS50048"/>
    </source>
</evidence>
<evidence type="ECO:0000313" key="7">
    <source>
        <dbReference type="Proteomes" id="UP001160390"/>
    </source>
</evidence>
<organism evidence="6 7">
    <name type="scientific">Clonostachys chloroleuca</name>
    <dbReference type="NCBI Taxonomy" id="1926264"/>
    <lineage>
        <taxon>Eukaryota</taxon>
        <taxon>Fungi</taxon>
        <taxon>Dikarya</taxon>
        <taxon>Ascomycota</taxon>
        <taxon>Pezizomycotina</taxon>
        <taxon>Sordariomycetes</taxon>
        <taxon>Hypocreomycetidae</taxon>
        <taxon>Hypocreales</taxon>
        <taxon>Bionectriaceae</taxon>
        <taxon>Clonostachys</taxon>
    </lineage>
</organism>
<dbReference type="Gene3D" id="4.10.240.10">
    <property type="entry name" value="Zn(2)-C6 fungal-type DNA-binding domain"/>
    <property type="match status" value="1"/>
</dbReference>
<protein>
    <recommendedName>
        <fullName evidence="5">Zn(2)-C6 fungal-type domain-containing protein</fullName>
    </recommendedName>
</protein>
<accession>A0AA35MHD3</accession>
<sequence length="730" mass="81436">MDEKADSQTAANAEQSTMSSDTLSNSSQDLSSSRPRPRSCILCHRRKIRCDKKEPCMHCVRADKQCVYPPSGPRVRRTKRTLMADMSSRIQSLEKTLTNARAAVQAGQHRAGSVPSPAETEEAHRSPASSIASLPIGPVAASRRAPVHRRRRSGEGEAIVVEKGSSSQYFNEFLISRVLEDEQEVRSVLTTPQPVSQKPPPLTPFNPLGILSAPSLSQPVSSFHPPKNVALRLWRLYGERVEDVTGHKVLHGPTDEVKVYTTIGDPSNAPYENLALCYAIYFTATVSLEKSETEQYLEDDRVTSLFNFKHGLEQAFAHGDFLDRPSITALFALSIYLCGLRVRHRGRSLWILNGLAIRIAQSLGLHRDGERLGLTPFQSEIRRRLWWHLLSRDGRAGEDHGLQVATSHTWDTLNVAMPLNVEDVDLYPEMTELPPPRKGWTPMTFGLIAIHISRATSRLDTIASESTSSSPPDENLRRQICQELSDHVEQHLELCNHAIPRQRMTLTMARFVVSKIKIMTRQQWTFLAARGGSREQFATEQNLIESLDIMDMKLSIKADEMLKPYWWSHPAFPQYHALLYALWHLCVKPDSPLAERAWKTINKVFDSDMGDDSIEGFKSKEAVLYALRAKARLLLEQSKAPAAETVPTMDQAASEGVTTGRRDHAPFPAHPARVATTMTGGVENGAAAWAGYPMAGVPSNPIDLNIDSLDWEALVQGFQPQVPTICDLSW</sequence>
<feature type="region of interest" description="Disordered" evidence="4">
    <location>
        <begin position="108"/>
        <end position="129"/>
    </location>
</feature>
<dbReference type="InterPro" id="IPR007219">
    <property type="entry name" value="XnlR_reg_dom"/>
</dbReference>
<dbReference type="AlphaFoldDB" id="A0AA35MHD3"/>
<reference evidence="6" key="1">
    <citation type="submission" date="2023-01" db="EMBL/GenBank/DDBJ databases">
        <authorList>
            <person name="Piombo E."/>
        </authorList>
    </citation>
    <scope>NUCLEOTIDE SEQUENCE</scope>
</reference>
<proteinExistence type="predicted"/>
<name>A0AA35MHD3_9HYPO</name>
<dbReference type="GO" id="GO:0000981">
    <property type="term" value="F:DNA-binding transcription factor activity, RNA polymerase II-specific"/>
    <property type="evidence" value="ECO:0007669"/>
    <property type="project" value="InterPro"/>
</dbReference>
<feature type="region of interest" description="Disordered" evidence="4">
    <location>
        <begin position="1"/>
        <end position="37"/>
    </location>
</feature>
<dbReference type="GO" id="GO:0006351">
    <property type="term" value="P:DNA-templated transcription"/>
    <property type="evidence" value="ECO:0007669"/>
    <property type="project" value="InterPro"/>
</dbReference>
<dbReference type="EMBL" id="CABFNP030001288">
    <property type="protein sequence ID" value="CAI6097192.1"/>
    <property type="molecule type" value="Genomic_DNA"/>
</dbReference>
<evidence type="ECO:0000256" key="2">
    <source>
        <dbReference type="ARBA" id="ARBA00022723"/>
    </source>
</evidence>
<dbReference type="InterPro" id="IPR050613">
    <property type="entry name" value="Sec_Metabolite_Reg"/>
</dbReference>
<keyword evidence="2" id="KW-0479">Metal-binding</keyword>
<dbReference type="PANTHER" id="PTHR31001">
    <property type="entry name" value="UNCHARACTERIZED TRANSCRIPTIONAL REGULATORY PROTEIN"/>
    <property type="match status" value="1"/>
</dbReference>
<gene>
    <name evidence="6" type="ORF">CCHLO57077_00014557</name>
</gene>